<dbReference type="EMBL" id="QSUL01000001">
    <property type="protein sequence ID" value="RGN40163.1"/>
    <property type="molecule type" value="Genomic_DNA"/>
</dbReference>
<protein>
    <recommendedName>
        <fullName evidence="1">Peptidase C39-like domain-containing protein</fullName>
    </recommendedName>
</protein>
<dbReference type="AlphaFoldDB" id="A0A3E5BS10"/>
<dbReference type="Pfam" id="PF13529">
    <property type="entry name" value="Peptidase_C39_2"/>
    <property type="match status" value="1"/>
</dbReference>
<organism evidence="2 3">
    <name type="scientific">Bacteroides oleiciplenus</name>
    <dbReference type="NCBI Taxonomy" id="626931"/>
    <lineage>
        <taxon>Bacteria</taxon>
        <taxon>Pseudomonadati</taxon>
        <taxon>Bacteroidota</taxon>
        <taxon>Bacteroidia</taxon>
        <taxon>Bacteroidales</taxon>
        <taxon>Bacteroidaceae</taxon>
        <taxon>Bacteroides</taxon>
    </lineage>
</organism>
<feature type="domain" description="Peptidase C39-like" evidence="1">
    <location>
        <begin position="239"/>
        <end position="370"/>
    </location>
</feature>
<dbReference type="Gene3D" id="3.90.70.10">
    <property type="entry name" value="Cysteine proteinases"/>
    <property type="match status" value="1"/>
</dbReference>
<proteinExistence type="predicted"/>
<accession>A0A3E5BS10</accession>
<gene>
    <name evidence="2" type="ORF">DXB65_00490</name>
</gene>
<name>A0A3E5BS10_9BACE</name>
<reference evidence="2 3" key="1">
    <citation type="submission" date="2018-08" db="EMBL/GenBank/DDBJ databases">
        <title>A genome reference for cultivated species of the human gut microbiota.</title>
        <authorList>
            <person name="Zou Y."/>
            <person name="Xue W."/>
            <person name="Luo G."/>
        </authorList>
    </citation>
    <scope>NUCLEOTIDE SEQUENCE [LARGE SCALE GENOMIC DNA]</scope>
    <source>
        <strain evidence="2 3">OM05-15BH</strain>
    </source>
</reference>
<sequence length="401" mass="44353">MLDYYTFDSNCDGIEDAMAVMDDNSLVFLYDTNGDGNFDHTESFQNFDPYGNPSTYLVADDSDHNGIIDTVMGSFDGNGDGYSESFIQMFDYDQDGIPDSVKTFIDLTGDGEANMVINTHADNSDSGVLQTTDVFVDMDNDHNPDYSYREQIVDTTGNGLPDKTLVWESHTGTTFEEAPVVLDYNPSHDFSSQFGFDAPEYATSVYSSPYQGSNNFDPSTPKELVSGTPASDMEHWEFQGNTGRCAIYSQKFVIEQLTGQEVDIEELVTVAETNGWFNEADGGGTVTLNMDKLLNYYEINNQVSFDNDLSDLERELNDGKKIIVGVDSGQIWYGEENNIFSPETTADHAVEVIGIDRSDEDNPMVILNDSGTPNGKGEMVPLEVFENAWSAGDSQMIVCWA</sequence>
<dbReference type="RefSeq" id="WP_117722985.1">
    <property type="nucleotide sequence ID" value="NZ_QSUL01000001.1"/>
</dbReference>
<evidence type="ECO:0000313" key="3">
    <source>
        <dbReference type="Proteomes" id="UP000260983"/>
    </source>
</evidence>
<comment type="caution">
    <text evidence="2">The sequence shown here is derived from an EMBL/GenBank/DDBJ whole genome shotgun (WGS) entry which is preliminary data.</text>
</comment>
<dbReference type="InterPro" id="IPR039564">
    <property type="entry name" value="Peptidase_C39-like"/>
</dbReference>
<dbReference type="Proteomes" id="UP000260983">
    <property type="component" value="Unassembled WGS sequence"/>
</dbReference>
<dbReference type="SUPFAM" id="SSF54001">
    <property type="entry name" value="Cysteine proteinases"/>
    <property type="match status" value="1"/>
</dbReference>
<evidence type="ECO:0000259" key="1">
    <source>
        <dbReference type="Pfam" id="PF13529"/>
    </source>
</evidence>
<evidence type="ECO:0000313" key="2">
    <source>
        <dbReference type="EMBL" id="RGN40163.1"/>
    </source>
</evidence>
<dbReference type="InterPro" id="IPR038765">
    <property type="entry name" value="Papain-like_cys_pep_sf"/>
</dbReference>